<feature type="transmembrane region" description="Helical" evidence="1">
    <location>
        <begin position="308"/>
        <end position="325"/>
    </location>
</feature>
<organism evidence="2 3">
    <name type="scientific">Candidatus Weimeria bifida</name>
    <dbReference type="NCBI Taxonomy" id="2599074"/>
    <lineage>
        <taxon>Bacteria</taxon>
        <taxon>Bacillati</taxon>
        <taxon>Bacillota</taxon>
        <taxon>Clostridia</taxon>
        <taxon>Lachnospirales</taxon>
        <taxon>Lachnospiraceae</taxon>
        <taxon>Candidatus Weimeria</taxon>
    </lineage>
</organism>
<sequence>MMETIKNYLESMFASLPNTPEVIKAKCELGQMMEDKYTELINEGKNKNEAVGQVISEFGNLDELGDALGISHILHDQGEAINTRQVTEDEARAFVQESAICGLIRGIGVFLSIISASGVILASAASDSDDIYMVIGLVFLFCSVAACVALCTYSNLRMDKWRFLKYEPCSIDYSTAGMVNDARNRLHGTIILQRTIAVLLLCVCYVPLIVLSMIGDGAIYSLVGVVILLLLVGFGVLILISAGARDEGYVRLLRLNSRQRMEGHYSKGQDEVYYENPTLKKVMSVYWPIVTCIYLVISFLTFSWAISWIIWPIAAIVSTIINNIFGTKRED</sequence>
<keyword evidence="1" id="KW-0812">Transmembrane</keyword>
<dbReference type="NCBIfam" id="NF038403">
    <property type="entry name" value="perm_prefix_1"/>
    <property type="match status" value="1"/>
</dbReference>
<reference evidence="2" key="1">
    <citation type="journal article" date="2020" name="Appl. Environ. Microbiol.">
        <title>Medium-Chain Fatty Acid Synthesis by 'Candidatus Weimeria bifida' gen. nov., sp. nov., and 'Candidatus Pseudoramibacter fermentans' sp. nov.</title>
        <authorList>
            <person name="Scarborough M.J."/>
            <person name="Myers K.S."/>
            <person name="Donohue T.J."/>
            <person name="Noguera D.R."/>
        </authorList>
    </citation>
    <scope>NUCLEOTIDE SEQUENCE</scope>
    <source>
        <strain evidence="2">LCO1.1</strain>
    </source>
</reference>
<keyword evidence="1" id="KW-0472">Membrane</keyword>
<dbReference type="Proteomes" id="UP000460257">
    <property type="component" value="Unassembled WGS sequence"/>
</dbReference>
<dbReference type="AlphaFoldDB" id="A0A6N7IXD1"/>
<dbReference type="EMBL" id="VOGC01000002">
    <property type="protein sequence ID" value="MQN00941.1"/>
    <property type="molecule type" value="Genomic_DNA"/>
</dbReference>
<feature type="transmembrane region" description="Helical" evidence="1">
    <location>
        <begin position="195"/>
        <end position="214"/>
    </location>
</feature>
<dbReference type="InterPro" id="IPR047928">
    <property type="entry name" value="Perm_prefix_1"/>
</dbReference>
<proteinExistence type="predicted"/>
<gene>
    <name evidence="2" type="ORF">FRC54_02965</name>
</gene>
<evidence type="ECO:0000256" key="1">
    <source>
        <dbReference type="SAM" id="Phobius"/>
    </source>
</evidence>
<keyword evidence="3" id="KW-1185">Reference proteome</keyword>
<feature type="transmembrane region" description="Helical" evidence="1">
    <location>
        <begin position="131"/>
        <end position="156"/>
    </location>
</feature>
<accession>A0A6N7IXD1</accession>
<feature type="transmembrane region" description="Helical" evidence="1">
    <location>
        <begin position="220"/>
        <end position="244"/>
    </location>
</feature>
<protein>
    <recommendedName>
        <fullName evidence="4">XRE family transcriptional regulator</fullName>
    </recommendedName>
</protein>
<keyword evidence="1" id="KW-1133">Transmembrane helix</keyword>
<comment type="caution">
    <text evidence="2">The sequence shown here is derived from an EMBL/GenBank/DDBJ whole genome shotgun (WGS) entry which is preliminary data.</text>
</comment>
<feature type="transmembrane region" description="Helical" evidence="1">
    <location>
        <begin position="102"/>
        <end position="125"/>
    </location>
</feature>
<name>A0A6N7IXD1_9FIRM</name>
<evidence type="ECO:0000313" key="2">
    <source>
        <dbReference type="EMBL" id="MQN00941.1"/>
    </source>
</evidence>
<feature type="transmembrane region" description="Helical" evidence="1">
    <location>
        <begin position="285"/>
        <end position="302"/>
    </location>
</feature>
<evidence type="ECO:0000313" key="3">
    <source>
        <dbReference type="Proteomes" id="UP000460257"/>
    </source>
</evidence>
<evidence type="ECO:0008006" key="4">
    <source>
        <dbReference type="Google" id="ProtNLM"/>
    </source>
</evidence>